<reference evidence="4" key="1">
    <citation type="journal article" date="2013" name="Nature">
        <title>Pan genome of the phytoplankton Emiliania underpins its global distribution.</title>
        <authorList>
            <person name="Read B.A."/>
            <person name="Kegel J."/>
            <person name="Klute M.J."/>
            <person name="Kuo A."/>
            <person name="Lefebvre S.C."/>
            <person name="Maumus F."/>
            <person name="Mayer C."/>
            <person name="Miller J."/>
            <person name="Monier A."/>
            <person name="Salamov A."/>
            <person name="Young J."/>
            <person name="Aguilar M."/>
            <person name="Claverie J.M."/>
            <person name="Frickenhaus S."/>
            <person name="Gonzalez K."/>
            <person name="Herman E.K."/>
            <person name="Lin Y.C."/>
            <person name="Napier J."/>
            <person name="Ogata H."/>
            <person name="Sarno A.F."/>
            <person name="Shmutz J."/>
            <person name="Schroeder D."/>
            <person name="de Vargas C."/>
            <person name="Verret F."/>
            <person name="von Dassow P."/>
            <person name="Valentin K."/>
            <person name="Van de Peer Y."/>
            <person name="Wheeler G."/>
            <person name="Dacks J.B."/>
            <person name="Delwiche C.F."/>
            <person name="Dyhrman S.T."/>
            <person name="Glockner G."/>
            <person name="John U."/>
            <person name="Richards T."/>
            <person name="Worden A.Z."/>
            <person name="Zhang X."/>
            <person name="Grigoriev I.V."/>
            <person name="Allen A.E."/>
            <person name="Bidle K."/>
            <person name="Borodovsky M."/>
            <person name="Bowler C."/>
            <person name="Brownlee C."/>
            <person name="Cock J.M."/>
            <person name="Elias M."/>
            <person name="Gladyshev V.N."/>
            <person name="Groth M."/>
            <person name="Guda C."/>
            <person name="Hadaegh A."/>
            <person name="Iglesias-Rodriguez M.D."/>
            <person name="Jenkins J."/>
            <person name="Jones B.M."/>
            <person name="Lawson T."/>
            <person name="Leese F."/>
            <person name="Lindquist E."/>
            <person name="Lobanov A."/>
            <person name="Lomsadze A."/>
            <person name="Malik S.B."/>
            <person name="Marsh M.E."/>
            <person name="Mackinder L."/>
            <person name="Mock T."/>
            <person name="Mueller-Roeber B."/>
            <person name="Pagarete A."/>
            <person name="Parker M."/>
            <person name="Probert I."/>
            <person name="Quesneville H."/>
            <person name="Raines C."/>
            <person name="Rensing S.A."/>
            <person name="Riano-Pachon D.M."/>
            <person name="Richier S."/>
            <person name="Rokitta S."/>
            <person name="Shiraiwa Y."/>
            <person name="Soanes D.M."/>
            <person name="van der Giezen M."/>
            <person name="Wahlund T.M."/>
            <person name="Williams B."/>
            <person name="Wilson W."/>
            <person name="Wolfe G."/>
            <person name="Wurch L.L."/>
        </authorList>
    </citation>
    <scope>NUCLEOTIDE SEQUENCE</scope>
</reference>
<dbReference type="GeneID" id="17256219"/>
<name>A0A0D3IFE8_EMIH1</name>
<dbReference type="InterPro" id="IPR008927">
    <property type="entry name" value="6-PGluconate_DH-like_C_sf"/>
</dbReference>
<evidence type="ECO:0000256" key="1">
    <source>
        <dbReference type="SAM" id="MobiDB-lite"/>
    </source>
</evidence>
<dbReference type="GO" id="GO:0016491">
    <property type="term" value="F:oxidoreductase activity"/>
    <property type="evidence" value="ECO:0007669"/>
    <property type="project" value="InterPro"/>
</dbReference>
<sequence>MHITVVGGGNSTPIFAALAKDAGHEVAILTRRPADWNKDDIGFVNEDLDYFPQAELRVGIDLVTDDPALCIPQTDLIFIAGLPIHHNPTVLARIRPHLDMQKKVFIGSICAYGGFNWVAAEALGPGNYSLFGTQLIPWCCGTLEYGRTGLVIGAKRLLRIATEDGRDSDGVKPILAKILKMPFLTDTDFIASTLWPNNPSLHPPILYGLFKDWDGKSPYDPDKERRPHDRRRSHPQRARPLASRLPPPPPSPSLSQRRLSQRRLSPPPRHSGRPSSRRQVPTLIYKDLRTDSAVTLVEMDTDLCAIVAGLRGALPQNGHLVDSDFSMKACVMQNYEEQITCAWDTVSCIMSNKAFAKHRIPYTAIEGGVVPTLAHKFFETDLPFGLCTMKDIANMVGVAVPCIDKMILWNQKLIGKEYLTASGKIDGKHASECVLPSAFGLDAKTLEFGNRSRTANGAEKKQKT</sequence>
<dbReference type="Gene3D" id="3.40.50.720">
    <property type="entry name" value="NAD(P)-binding Rossmann-like Domain"/>
    <property type="match status" value="1"/>
</dbReference>
<dbReference type="HOGENOM" id="CLU_041606_1_0_1"/>
<evidence type="ECO:0000313" key="4">
    <source>
        <dbReference type="Proteomes" id="UP000013827"/>
    </source>
</evidence>
<proteinExistence type="predicted"/>
<dbReference type="PANTHER" id="PTHR38015">
    <property type="entry name" value="BLR6086 PROTEIN"/>
    <property type="match status" value="1"/>
</dbReference>
<feature type="compositionally biased region" description="Low complexity" evidence="1">
    <location>
        <begin position="253"/>
        <end position="264"/>
    </location>
</feature>
<protein>
    <recommendedName>
        <fullName evidence="2">Opine dehydrogenase domain-containing protein</fullName>
    </recommendedName>
</protein>
<dbReference type="EnsemblProtists" id="EOD09983">
    <property type="protein sequence ID" value="EOD09983"/>
    <property type="gene ID" value="EMIHUDRAFT_465316"/>
</dbReference>
<dbReference type="InterPro" id="IPR013328">
    <property type="entry name" value="6PGD_dom2"/>
</dbReference>
<dbReference type="PaxDb" id="2903-EOD09983"/>
<reference evidence="3" key="2">
    <citation type="submission" date="2024-10" db="UniProtKB">
        <authorList>
            <consortium name="EnsemblProtists"/>
        </authorList>
    </citation>
    <scope>IDENTIFICATION</scope>
</reference>
<dbReference type="OMA" id="HPARYYS"/>
<organism evidence="3 4">
    <name type="scientific">Emiliania huxleyi (strain CCMP1516)</name>
    <dbReference type="NCBI Taxonomy" id="280463"/>
    <lineage>
        <taxon>Eukaryota</taxon>
        <taxon>Haptista</taxon>
        <taxon>Haptophyta</taxon>
        <taxon>Prymnesiophyceae</taxon>
        <taxon>Isochrysidales</taxon>
        <taxon>Noelaerhabdaceae</taxon>
        <taxon>Emiliania</taxon>
    </lineage>
</organism>
<dbReference type="PANTHER" id="PTHR38015:SF1">
    <property type="entry name" value="OPINE DEHYDROGENASE DOMAIN-CONTAINING PROTEIN"/>
    <property type="match status" value="1"/>
</dbReference>
<accession>A0A0D3IFE8</accession>
<evidence type="ECO:0000259" key="2">
    <source>
        <dbReference type="Pfam" id="PF02317"/>
    </source>
</evidence>
<feature type="compositionally biased region" description="Basic residues" evidence="1">
    <location>
        <begin position="228"/>
        <end position="237"/>
    </location>
</feature>
<dbReference type="KEGG" id="ehx:EMIHUDRAFT_465316"/>
<dbReference type="Proteomes" id="UP000013827">
    <property type="component" value="Unassembled WGS sequence"/>
</dbReference>
<keyword evidence="4" id="KW-1185">Reference proteome</keyword>
<dbReference type="SUPFAM" id="SSF48179">
    <property type="entry name" value="6-phosphogluconate dehydrogenase C-terminal domain-like"/>
    <property type="match status" value="1"/>
</dbReference>
<dbReference type="RefSeq" id="XP_005762412.1">
    <property type="nucleotide sequence ID" value="XM_005762355.1"/>
</dbReference>
<feature type="compositionally biased region" description="Basic and acidic residues" evidence="1">
    <location>
        <begin position="218"/>
        <end position="227"/>
    </location>
</feature>
<dbReference type="Gene3D" id="1.10.1040.10">
    <property type="entry name" value="N-(1-d-carboxylethyl)-l-norvaline Dehydrogenase, domain 2"/>
    <property type="match status" value="1"/>
</dbReference>
<dbReference type="eggNOG" id="ENOG502RB5S">
    <property type="taxonomic scope" value="Eukaryota"/>
</dbReference>
<evidence type="ECO:0000313" key="3">
    <source>
        <dbReference type="EnsemblProtists" id="EOD09983"/>
    </source>
</evidence>
<feature type="region of interest" description="Disordered" evidence="1">
    <location>
        <begin position="218"/>
        <end position="282"/>
    </location>
</feature>
<dbReference type="InterPro" id="IPR051729">
    <property type="entry name" value="Opine/Lysopine_DH"/>
</dbReference>
<dbReference type="Pfam" id="PF02317">
    <property type="entry name" value="Octopine_DH"/>
    <property type="match status" value="1"/>
</dbReference>
<feature type="domain" description="Opine dehydrogenase" evidence="2">
    <location>
        <begin position="187"/>
        <end position="413"/>
    </location>
</feature>
<dbReference type="AlphaFoldDB" id="A0A0D3IFE8"/>
<dbReference type="InterPro" id="IPR003421">
    <property type="entry name" value="Opine_DH"/>
</dbReference>